<keyword evidence="1" id="KW-0472">Membrane</keyword>
<accession>A0ABT8RHI1</accession>
<name>A0ABT8RHI1_9BACT</name>
<organism evidence="2 3">
    <name type="scientific">Rhodocytophaga aerolata</name>
    <dbReference type="NCBI Taxonomy" id="455078"/>
    <lineage>
        <taxon>Bacteria</taxon>
        <taxon>Pseudomonadati</taxon>
        <taxon>Bacteroidota</taxon>
        <taxon>Cytophagia</taxon>
        <taxon>Cytophagales</taxon>
        <taxon>Rhodocytophagaceae</taxon>
        <taxon>Rhodocytophaga</taxon>
    </lineage>
</organism>
<feature type="transmembrane region" description="Helical" evidence="1">
    <location>
        <begin position="104"/>
        <end position="124"/>
    </location>
</feature>
<feature type="transmembrane region" description="Helical" evidence="1">
    <location>
        <begin position="136"/>
        <end position="159"/>
    </location>
</feature>
<dbReference type="InterPro" id="IPR016035">
    <property type="entry name" value="Acyl_Trfase/lysoPLipase"/>
</dbReference>
<feature type="transmembrane region" description="Helical" evidence="1">
    <location>
        <begin position="62"/>
        <end position="84"/>
    </location>
</feature>
<sequence>MWQKFWYSFPVQLLLLHGKKNLWLLFFWAILFSIVLQQIGTIFGVPFLFLDPEYNHQVGFQGLFILGLSLGAFSMAFHIACYILDAHRFGFLGNESNPFTKFCVNNSVLPISFLITYLVCFVRFQLANEFENPGPILLEASGLVLGYTLTVAALFYYFISTNKDIFKILAGNVNQQLTRKRKISRTNVLKKVDQVRRNRIRVDYFFTSRLRFQPANNDLIDLSAALKVLRQNHLNAFIIQCFVFALIISLGIFRDKPGFQIPAGASILLFFTLATLLAGAISFWLNRWSVTAFLGLLLLFNLLVKKDLIQTEYEAFGLNYITQKADYSLNNLRHLSNHENFKQDADSTIAILERWKSKFPKGAKPKMIFICTSGGGQRAAVWTMRSLQTVDSLLNGKLMQHTMLMTGASGGLVGASYYRELYLRQQQDSSINRYNDQYLANISKDNLNAIAFNLVVSDLFFKYQTFSYQGYTYYKDRGYAFERQLNHNTGGILDKAMADYREPERLAKIPMLLMAPTIVNDGRKLYISSQPVSYMNRSVNENIPLLQQKLKGVEFMRLFEYQDASKLRFLSALRMNATFPYITPNIALPSSPVMEVMDAGLSDNFGVSDAVRFLHIFRDWISTNTSGVIFLSIRDTPKDAPIEKNTDQSLFEKVVTPIGSLYQNWSHLQDITNDNSLDFAHSWFNGKITRAELIYTPYQTINFGNILPKQKTNGKVVERVSLSWHLTEREKTSLSMAIYDFRNQRAIAQLARMLN</sequence>
<protein>
    <submittedName>
        <fullName evidence="2">Patatin-like phospholipase family protein</fullName>
    </submittedName>
</protein>
<feature type="transmembrane region" description="Helical" evidence="1">
    <location>
        <begin position="21"/>
        <end position="50"/>
    </location>
</feature>
<dbReference type="SUPFAM" id="SSF52151">
    <property type="entry name" value="FabD/lysophospholipase-like"/>
    <property type="match status" value="1"/>
</dbReference>
<dbReference type="Proteomes" id="UP001168528">
    <property type="component" value="Unassembled WGS sequence"/>
</dbReference>
<reference evidence="2" key="1">
    <citation type="submission" date="2023-07" db="EMBL/GenBank/DDBJ databases">
        <title>The genome sequence of Rhodocytophaga aerolata KACC 12507.</title>
        <authorList>
            <person name="Zhang X."/>
        </authorList>
    </citation>
    <scope>NUCLEOTIDE SEQUENCE</scope>
    <source>
        <strain evidence="2">KACC 12507</strain>
    </source>
</reference>
<keyword evidence="1" id="KW-0812">Transmembrane</keyword>
<feature type="transmembrane region" description="Helical" evidence="1">
    <location>
        <begin position="234"/>
        <end position="253"/>
    </location>
</feature>
<evidence type="ECO:0000313" key="2">
    <source>
        <dbReference type="EMBL" id="MDO1450628.1"/>
    </source>
</evidence>
<evidence type="ECO:0000256" key="1">
    <source>
        <dbReference type="SAM" id="Phobius"/>
    </source>
</evidence>
<feature type="transmembrane region" description="Helical" evidence="1">
    <location>
        <begin position="288"/>
        <end position="304"/>
    </location>
</feature>
<gene>
    <name evidence="2" type="ORF">Q0590_30425</name>
</gene>
<evidence type="ECO:0000313" key="3">
    <source>
        <dbReference type="Proteomes" id="UP001168528"/>
    </source>
</evidence>
<dbReference type="EMBL" id="JAUKPO010000033">
    <property type="protein sequence ID" value="MDO1450628.1"/>
    <property type="molecule type" value="Genomic_DNA"/>
</dbReference>
<feature type="transmembrane region" description="Helical" evidence="1">
    <location>
        <begin position="259"/>
        <end position="281"/>
    </location>
</feature>
<dbReference type="Gene3D" id="3.40.1090.10">
    <property type="entry name" value="Cytosolic phospholipase A2 catalytic domain"/>
    <property type="match status" value="1"/>
</dbReference>
<keyword evidence="3" id="KW-1185">Reference proteome</keyword>
<keyword evidence="1" id="KW-1133">Transmembrane helix</keyword>
<dbReference type="RefSeq" id="WP_302041429.1">
    <property type="nucleotide sequence ID" value="NZ_JAUKPO010000033.1"/>
</dbReference>
<comment type="caution">
    <text evidence="2">The sequence shown here is derived from an EMBL/GenBank/DDBJ whole genome shotgun (WGS) entry which is preliminary data.</text>
</comment>
<proteinExistence type="predicted"/>